<protein>
    <submittedName>
        <fullName evidence="1">Uncharacterized protein</fullName>
    </submittedName>
</protein>
<comment type="caution">
    <text evidence="1">The sequence shown here is derived from an EMBL/GenBank/DDBJ whole genome shotgun (WGS) entry which is preliminary data.</text>
</comment>
<evidence type="ECO:0000313" key="1">
    <source>
        <dbReference type="EMBL" id="GJM93784.1"/>
    </source>
</evidence>
<evidence type="ECO:0000313" key="2">
    <source>
        <dbReference type="Proteomes" id="UP001054889"/>
    </source>
</evidence>
<proteinExistence type="predicted"/>
<sequence length="71" mass="7325">MAVVLVGAAKTGLERLRRTDLAGAVVPAMVEQAAPRVATLAKVEDMVAPLDVPPYRLTSPVIAACVARAVS</sequence>
<dbReference type="Proteomes" id="UP001054889">
    <property type="component" value="Unassembled WGS sequence"/>
</dbReference>
<accession>A0AAV5C6J5</accession>
<name>A0AAV5C6J5_ELECO</name>
<dbReference type="AlphaFoldDB" id="A0AAV5C6J5"/>
<reference evidence="1" key="2">
    <citation type="submission" date="2021-12" db="EMBL/GenBank/DDBJ databases">
        <title>Resequencing data analysis of finger millet.</title>
        <authorList>
            <person name="Hatakeyama M."/>
            <person name="Aluri S."/>
            <person name="Balachadran M.T."/>
            <person name="Sivarajan S.R."/>
            <person name="Poveda L."/>
            <person name="Shimizu-Inatsugi R."/>
            <person name="Schlapbach R."/>
            <person name="Sreeman S.M."/>
            <person name="Shimizu K.K."/>
        </authorList>
    </citation>
    <scope>NUCLEOTIDE SEQUENCE</scope>
</reference>
<dbReference type="EMBL" id="BQKI01000004">
    <property type="protein sequence ID" value="GJM93784.1"/>
    <property type="molecule type" value="Genomic_DNA"/>
</dbReference>
<keyword evidence="2" id="KW-1185">Reference proteome</keyword>
<gene>
    <name evidence="1" type="primary">ga10372</name>
    <name evidence="1" type="ORF">PR202_ga10372</name>
</gene>
<organism evidence="1 2">
    <name type="scientific">Eleusine coracana subsp. coracana</name>
    <dbReference type="NCBI Taxonomy" id="191504"/>
    <lineage>
        <taxon>Eukaryota</taxon>
        <taxon>Viridiplantae</taxon>
        <taxon>Streptophyta</taxon>
        <taxon>Embryophyta</taxon>
        <taxon>Tracheophyta</taxon>
        <taxon>Spermatophyta</taxon>
        <taxon>Magnoliopsida</taxon>
        <taxon>Liliopsida</taxon>
        <taxon>Poales</taxon>
        <taxon>Poaceae</taxon>
        <taxon>PACMAD clade</taxon>
        <taxon>Chloridoideae</taxon>
        <taxon>Cynodonteae</taxon>
        <taxon>Eleusininae</taxon>
        <taxon>Eleusine</taxon>
    </lineage>
</organism>
<reference evidence="1" key="1">
    <citation type="journal article" date="2018" name="DNA Res.">
        <title>Multiple hybrid de novo genome assembly of finger millet, an orphan allotetraploid crop.</title>
        <authorList>
            <person name="Hatakeyama M."/>
            <person name="Aluri S."/>
            <person name="Balachadran M.T."/>
            <person name="Sivarajan S.R."/>
            <person name="Patrignani A."/>
            <person name="Gruter S."/>
            <person name="Poveda L."/>
            <person name="Shimizu-Inatsugi R."/>
            <person name="Baeten J."/>
            <person name="Francoijs K.J."/>
            <person name="Nataraja K.N."/>
            <person name="Reddy Y.A.N."/>
            <person name="Phadnis S."/>
            <person name="Ravikumar R.L."/>
            <person name="Schlapbach R."/>
            <person name="Sreeman S.M."/>
            <person name="Shimizu K.K."/>
        </authorList>
    </citation>
    <scope>NUCLEOTIDE SEQUENCE</scope>
</reference>